<feature type="transmembrane region" description="Helical" evidence="6">
    <location>
        <begin position="12"/>
        <end position="34"/>
    </location>
</feature>
<accession>A0A1V3FFD9</accession>
<evidence type="ECO:0000256" key="5">
    <source>
        <dbReference type="ARBA" id="ARBA00023136"/>
    </source>
</evidence>
<comment type="subcellular location">
    <subcellularLocation>
        <location evidence="1">Cell membrane</location>
        <topology evidence="1">Multi-pass membrane protein</topology>
    </subcellularLocation>
</comment>
<dbReference type="RefSeq" id="WP_077429919.1">
    <property type="nucleotide sequence ID" value="NZ_MQAD01000033.1"/>
</dbReference>
<evidence type="ECO:0000256" key="6">
    <source>
        <dbReference type="SAM" id="Phobius"/>
    </source>
</evidence>
<gene>
    <name evidence="7" type="ORF">BO219_13555</name>
</gene>
<dbReference type="Proteomes" id="UP000188458">
    <property type="component" value="Unassembled WGS sequence"/>
</dbReference>
<dbReference type="PANTHER" id="PTHR30250">
    <property type="entry name" value="PST FAMILY PREDICTED COLANIC ACID TRANSPORTER"/>
    <property type="match status" value="1"/>
</dbReference>
<evidence type="ECO:0008006" key="9">
    <source>
        <dbReference type="Google" id="ProtNLM"/>
    </source>
</evidence>
<feature type="transmembrane region" description="Helical" evidence="6">
    <location>
        <begin position="362"/>
        <end position="385"/>
    </location>
</feature>
<evidence type="ECO:0000313" key="7">
    <source>
        <dbReference type="EMBL" id="OOE00231.1"/>
    </source>
</evidence>
<dbReference type="AlphaFoldDB" id="A0A1V3FFD9"/>
<feature type="transmembrane region" description="Helical" evidence="6">
    <location>
        <begin position="262"/>
        <end position="278"/>
    </location>
</feature>
<dbReference type="Pfam" id="PF01943">
    <property type="entry name" value="Polysacc_synt"/>
    <property type="match status" value="1"/>
</dbReference>
<feature type="transmembrane region" description="Helical" evidence="6">
    <location>
        <begin position="46"/>
        <end position="67"/>
    </location>
</feature>
<comment type="caution">
    <text evidence="7">The sequence shown here is derived from an EMBL/GenBank/DDBJ whole genome shotgun (WGS) entry which is preliminary data.</text>
</comment>
<keyword evidence="8" id="KW-1185">Reference proteome</keyword>
<feature type="transmembrane region" description="Helical" evidence="6">
    <location>
        <begin position="172"/>
        <end position="195"/>
    </location>
</feature>
<dbReference type="InterPro" id="IPR044550">
    <property type="entry name" value="WzxE"/>
</dbReference>
<keyword evidence="5 6" id="KW-0472">Membrane</keyword>
<dbReference type="PANTHER" id="PTHR30250:SF30">
    <property type="entry name" value="LIPID III FLIPPASE"/>
    <property type="match status" value="1"/>
</dbReference>
<feature type="transmembrane region" description="Helical" evidence="6">
    <location>
        <begin position="299"/>
        <end position="314"/>
    </location>
</feature>
<dbReference type="CDD" id="cd13125">
    <property type="entry name" value="MATE_like_10"/>
    <property type="match status" value="1"/>
</dbReference>
<feature type="transmembrane region" description="Helical" evidence="6">
    <location>
        <begin position="391"/>
        <end position="410"/>
    </location>
</feature>
<evidence type="ECO:0000256" key="4">
    <source>
        <dbReference type="ARBA" id="ARBA00022989"/>
    </source>
</evidence>
<evidence type="ECO:0000313" key="8">
    <source>
        <dbReference type="Proteomes" id="UP000188458"/>
    </source>
</evidence>
<keyword evidence="4 6" id="KW-1133">Transmembrane helix</keyword>
<feature type="transmembrane region" description="Helical" evidence="6">
    <location>
        <begin position="113"/>
        <end position="135"/>
    </location>
</feature>
<dbReference type="EMBL" id="MQAD01000033">
    <property type="protein sequence ID" value="OOE00231.1"/>
    <property type="molecule type" value="Genomic_DNA"/>
</dbReference>
<dbReference type="InterPro" id="IPR002797">
    <property type="entry name" value="Polysacc_synth"/>
</dbReference>
<dbReference type="GO" id="GO:0009246">
    <property type="term" value="P:enterobacterial common antigen biosynthetic process"/>
    <property type="evidence" value="ECO:0007669"/>
    <property type="project" value="InterPro"/>
</dbReference>
<evidence type="ECO:0000256" key="1">
    <source>
        <dbReference type="ARBA" id="ARBA00004651"/>
    </source>
</evidence>
<dbReference type="GO" id="GO:0005886">
    <property type="term" value="C:plasma membrane"/>
    <property type="evidence" value="ECO:0007669"/>
    <property type="project" value="UniProtKB-SubCell"/>
</dbReference>
<keyword evidence="3 6" id="KW-0812">Transmembrane</keyword>
<reference evidence="8" key="1">
    <citation type="submission" date="2016-11" db="EMBL/GenBank/DDBJ databases">
        <title>Draft genome sequence of Anoxybacillus sp. strain 103 isolated from the Qarvajar hot spring in Nagorno-Karabach.</title>
        <authorList>
            <person name="Hovhannisyan P."/>
            <person name="Panosyan H."/>
            <person name="Birkeland N.-K."/>
        </authorList>
    </citation>
    <scope>NUCLEOTIDE SEQUENCE [LARGE SCALE GENOMIC DNA]</scope>
    <source>
        <strain evidence="8">103</strain>
    </source>
</reference>
<protein>
    <recommendedName>
        <fullName evidence="9">O-antigen translocase</fullName>
    </recommendedName>
</protein>
<organism evidence="7 8">
    <name type="scientific">Anoxybacillus kestanbolensis</name>
    <dbReference type="NCBI Taxonomy" id="227476"/>
    <lineage>
        <taxon>Bacteria</taxon>
        <taxon>Bacillati</taxon>
        <taxon>Bacillota</taxon>
        <taxon>Bacilli</taxon>
        <taxon>Bacillales</taxon>
        <taxon>Anoxybacillaceae</taxon>
        <taxon>Anoxybacillus</taxon>
    </lineage>
</organism>
<feature type="transmembrane region" description="Helical" evidence="6">
    <location>
        <begin position="334"/>
        <end position="355"/>
    </location>
</feature>
<evidence type="ECO:0000256" key="3">
    <source>
        <dbReference type="ARBA" id="ARBA00022692"/>
    </source>
</evidence>
<feature type="transmembrane region" description="Helical" evidence="6">
    <location>
        <begin position="147"/>
        <end position="166"/>
    </location>
</feature>
<evidence type="ECO:0000256" key="2">
    <source>
        <dbReference type="ARBA" id="ARBA00022475"/>
    </source>
</evidence>
<dbReference type="InterPro" id="IPR050833">
    <property type="entry name" value="Poly_Biosynth_Transport"/>
</dbReference>
<proteinExistence type="predicted"/>
<feature type="transmembrane region" description="Helical" evidence="6">
    <location>
        <begin position="216"/>
        <end position="242"/>
    </location>
</feature>
<keyword evidence="2" id="KW-1003">Cell membrane</keyword>
<sequence>MSLIKTTLLSGIATVIRMLSGMVVNKVIAVYIGPSGLAMIGNFQNVLNTFVTLSTGGINSGITKYVAEFNGDPKKRNEYLQASFFITLISSLMISLIIIVFKEWFSLKILHSLNYTSIFIVLSITIFFIGLNNYMLAVLNGLKYIRIYIFANILASLSSLVLTTFLTTQFGLYGAILSLVLVHSVALMITVLYLLKKKDIKFNFFLLNVPRRVYVNLLKFSLMSAVSIVTVPLVQLIIRGLIANQVSLESAGYWEALNRVSNMYLLIITTSLTTYYLPRLSEIKNANELQREVIRGYKLILPVVGIILISVYLLKDWIVRILFTNEFQAMSDLFPLQLLGDFLKMSSWILAYLMVAKALTRFFIFSEIISGATYLLFSYLFINSLGVKGVILAYCLMYAIYMVLMVFMYFRVLRVME</sequence>
<name>A0A1V3FFD9_9BACL</name>
<feature type="transmembrane region" description="Helical" evidence="6">
    <location>
        <begin position="79"/>
        <end position="101"/>
    </location>
</feature>